<dbReference type="Gene3D" id="3.40.50.12780">
    <property type="entry name" value="N-terminal domain of ligase-like"/>
    <property type="match status" value="1"/>
</dbReference>
<organism evidence="3 4">
    <name type="scientific">Pseudocercospora fuligena</name>
    <dbReference type="NCBI Taxonomy" id="685502"/>
    <lineage>
        <taxon>Eukaryota</taxon>
        <taxon>Fungi</taxon>
        <taxon>Dikarya</taxon>
        <taxon>Ascomycota</taxon>
        <taxon>Pezizomycotina</taxon>
        <taxon>Dothideomycetes</taxon>
        <taxon>Dothideomycetidae</taxon>
        <taxon>Mycosphaerellales</taxon>
        <taxon>Mycosphaerellaceae</taxon>
        <taxon>Pseudocercospora</taxon>
    </lineage>
</organism>
<proteinExistence type="predicted"/>
<name>A0A8H6RDI0_9PEZI</name>
<reference evidence="3" key="1">
    <citation type="submission" date="2020-04" db="EMBL/GenBank/DDBJ databases">
        <title>Draft genome resource of the tomato pathogen Pseudocercospora fuligena.</title>
        <authorList>
            <person name="Zaccaron A."/>
        </authorList>
    </citation>
    <scope>NUCLEOTIDE SEQUENCE</scope>
    <source>
        <strain evidence="3">PF001</strain>
    </source>
</reference>
<dbReference type="SUPFAM" id="SSF56801">
    <property type="entry name" value="Acetyl-CoA synthetase-like"/>
    <property type="match status" value="1"/>
</dbReference>
<keyword evidence="1" id="KW-0472">Membrane</keyword>
<dbReference type="EMBL" id="JABCIY010000209">
    <property type="protein sequence ID" value="KAF7188642.1"/>
    <property type="molecule type" value="Genomic_DNA"/>
</dbReference>
<dbReference type="PANTHER" id="PTHR42921:SF4">
    <property type="entry name" value="ACETOACETYL-COA SYNTHASE (AFU_ORTHOLOGUE AFUA_8G04770)"/>
    <property type="match status" value="1"/>
</dbReference>
<comment type="caution">
    <text evidence="3">The sequence shown here is derived from an EMBL/GenBank/DDBJ whole genome shotgun (WGS) entry which is preliminary data.</text>
</comment>
<keyword evidence="1" id="KW-1133">Transmembrane helix</keyword>
<evidence type="ECO:0000256" key="1">
    <source>
        <dbReference type="SAM" id="Phobius"/>
    </source>
</evidence>
<dbReference type="InterPro" id="IPR042099">
    <property type="entry name" value="ANL_N_sf"/>
</dbReference>
<dbReference type="InterPro" id="IPR045851">
    <property type="entry name" value="AMP-bd_C_sf"/>
</dbReference>
<dbReference type="Pfam" id="PF00501">
    <property type="entry name" value="AMP-binding"/>
    <property type="match status" value="1"/>
</dbReference>
<evidence type="ECO:0000313" key="4">
    <source>
        <dbReference type="Proteomes" id="UP000660729"/>
    </source>
</evidence>
<dbReference type="OrthoDB" id="10253869at2759"/>
<dbReference type="PANTHER" id="PTHR42921">
    <property type="entry name" value="ACETOACETYL-COA SYNTHETASE"/>
    <property type="match status" value="1"/>
</dbReference>
<dbReference type="Proteomes" id="UP000660729">
    <property type="component" value="Unassembled WGS sequence"/>
</dbReference>
<evidence type="ECO:0000313" key="3">
    <source>
        <dbReference type="EMBL" id="KAF7188642.1"/>
    </source>
</evidence>
<sequence length="561" mass="62368">MNETNLDSPDEISWDQIQENVRVYVDALKSSGFKKADVMSVIGGSSIRSLCLVLAAAAVGGIVASFATDAGERVLSERIGQIRPKILFAEPHYRYNGKRHDIKDRIQGVWDSINPSRDSEIISTMSDTPKGWTSFEKFCKRGAGRPLEFEQVPFHTPFVVMFSSGTTGTPKGIVHSQGGLIVNGMKEHKLHYNHDEKAVHYHYAGIGWTLWNIMIGALLVGTPIVLYDGSPFYPNPQKLLTSVLATGVTSFGAGPRYFTELQKDGISARPYTSKVDKIPSAGALLTEQMSLWIRDSFGPHICQISTSGGTELCGNFVHGTQTLPVYAGENAVKDLGMDVDIFGPDGKPVPEGEAGELVCKKPFPNMPAMFWNDPDKKKYRAAYFEGVNPHVWTHGDYIRINPETKGLIILGRSDGVLNPSGIRFGSGEIYTVLERCAKDEIVDSICVGQQREQDQSERVFLFLQLKNSSGKGIGEELEKRIKGAITKDLSRRHVPHFFFAVDQIPYNVNGKKLEIPLRAVLSEGEKAFSRRKFTADERKALEYYLPYFEVERITSRLKPKL</sequence>
<keyword evidence="4" id="KW-1185">Reference proteome</keyword>
<gene>
    <name evidence="3" type="ORF">HII31_10304</name>
</gene>
<dbReference type="AlphaFoldDB" id="A0A8H6RDI0"/>
<feature type="domain" description="AMP-dependent synthetase/ligase" evidence="2">
    <location>
        <begin position="9"/>
        <end position="362"/>
    </location>
</feature>
<dbReference type="InterPro" id="IPR020845">
    <property type="entry name" value="AMP-binding_CS"/>
</dbReference>
<feature type="transmembrane region" description="Helical" evidence="1">
    <location>
        <begin position="206"/>
        <end position="227"/>
    </location>
</feature>
<protein>
    <submittedName>
        <fullName evidence="3">Acetoacetyl-CoA synthetase</fullName>
    </submittedName>
</protein>
<dbReference type="Gene3D" id="3.30.300.30">
    <property type="match status" value="1"/>
</dbReference>
<evidence type="ECO:0000259" key="2">
    <source>
        <dbReference type="Pfam" id="PF00501"/>
    </source>
</evidence>
<dbReference type="InterPro" id="IPR000873">
    <property type="entry name" value="AMP-dep_synth/lig_dom"/>
</dbReference>
<keyword evidence="1" id="KW-0812">Transmembrane</keyword>
<feature type="transmembrane region" description="Helical" evidence="1">
    <location>
        <begin position="47"/>
        <end position="68"/>
    </location>
</feature>
<accession>A0A8H6RDI0</accession>
<dbReference type="PROSITE" id="PS00455">
    <property type="entry name" value="AMP_BINDING"/>
    <property type="match status" value="1"/>
</dbReference>
<dbReference type="GO" id="GO:0030729">
    <property type="term" value="F:acetoacetate-CoA ligase activity"/>
    <property type="evidence" value="ECO:0007669"/>
    <property type="project" value="TreeGrafter"/>
</dbReference>